<dbReference type="FunFam" id="3.60.15.10:FF:000013">
    <property type="entry name" value="Persulfide dioxygenase ETHE1, mitochondrial"/>
    <property type="match status" value="1"/>
</dbReference>
<evidence type="ECO:0000256" key="1">
    <source>
        <dbReference type="ARBA" id="ARBA00001954"/>
    </source>
</evidence>
<name>F8CMM2_MYXFH</name>
<dbReference type="InterPro" id="IPR051682">
    <property type="entry name" value="Mito_Persulfide_Diox"/>
</dbReference>
<keyword evidence="6" id="KW-0007">Acetylation</keyword>
<dbReference type="AlphaFoldDB" id="F8CMM2"/>
<reference evidence="11 12" key="1">
    <citation type="journal article" date="2011" name="J. Bacteriol.">
        <title>Genome sequence of the halotolerant marine bacterium Myxococcus fulvus HW-1.</title>
        <authorList>
            <person name="Li Z.F."/>
            <person name="Li X."/>
            <person name="Liu H."/>
            <person name="Liu X."/>
            <person name="Han K."/>
            <person name="Wu Z.H."/>
            <person name="Hu W."/>
            <person name="Li F.F."/>
            <person name="Li Y.Z."/>
        </authorList>
    </citation>
    <scope>NUCLEOTIDE SEQUENCE [LARGE SCALE GENOMIC DNA]</scope>
    <source>
        <strain evidence="12">ATCC BAA-855 / HW-1</strain>
    </source>
</reference>
<evidence type="ECO:0000256" key="9">
    <source>
        <dbReference type="SAM" id="MobiDB-lite"/>
    </source>
</evidence>
<organism evidence="11 12">
    <name type="scientific">Myxococcus fulvus (strain ATCC BAA-855 / HW-1)</name>
    <dbReference type="NCBI Taxonomy" id="483219"/>
    <lineage>
        <taxon>Bacteria</taxon>
        <taxon>Pseudomonadati</taxon>
        <taxon>Myxococcota</taxon>
        <taxon>Myxococcia</taxon>
        <taxon>Myxococcales</taxon>
        <taxon>Cystobacterineae</taxon>
        <taxon>Myxococcaceae</taxon>
        <taxon>Myxococcus</taxon>
    </lineage>
</organism>
<evidence type="ECO:0000259" key="10">
    <source>
        <dbReference type="SMART" id="SM00849"/>
    </source>
</evidence>
<evidence type="ECO:0000256" key="8">
    <source>
        <dbReference type="ARBA" id="ARBA00023004"/>
    </source>
</evidence>
<keyword evidence="3" id="KW-0479">Metal-binding</keyword>
<evidence type="ECO:0000313" key="12">
    <source>
        <dbReference type="Proteomes" id="UP000000488"/>
    </source>
</evidence>
<proteinExistence type="inferred from homology"/>
<sequence length="257" mass="27711">MAPWLPDALEGIMLFRQLFDTTSSTYTYLLGDEERGTALLIDPVAERVERDLTLMRELGLSLTHVLDTHVHADHVTASGLLRARTGARVVGGAAGAPCADLHVKHGDTLRAGAFTFQVLATPGHTDDSVSYLLGDRVFTGDALLIRGNGRTDFQNGNAGTLYDSITRVLFALPDETLVYPAHDYKGLTVTTIGEEKRHNPRVAGRSREGFIQLMDNLGLPKPKLMDVAVPANRACGLASPDNAQDRHQASATPGQVC</sequence>
<evidence type="ECO:0000256" key="2">
    <source>
        <dbReference type="ARBA" id="ARBA00006759"/>
    </source>
</evidence>
<dbReference type="KEGG" id="mfu:LILAB_16990"/>
<dbReference type="PANTHER" id="PTHR43084:SF1">
    <property type="entry name" value="PERSULFIDE DIOXYGENASE ETHE1, MITOCHONDRIAL"/>
    <property type="match status" value="1"/>
</dbReference>
<comment type="cofactor">
    <cofactor evidence="1">
        <name>Fe(2+)</name>
        <dbReference type="ChEBI" id="CHEBI:29033"/>
    </cofactor>
</comment>
<dbReference type="InterPro" id="IPR001279">
    <property type="entry name" value="Metallo-B-lactamas"/>
</dbReference>
<evidence type="ECO:0000256" key="6">
    <source>
        <dbReference type="ARBA" id="ARBA00022990"/>
    </source>
</evidence>
<accession>F8CMM2</accession>
<dbReference type="eggNOG" id="COG0491">
    <property type="taxonomic scope" value="Bacteria"/>
</dbReference>
<dbReference type="EMBL" id="CP002830">
    <property type="protein sequence ID" value="AEI65301.1"/>
    <property type="molecule type" value="Genomic_DNA"/>
</dbReference>
<feature type="region of interest" description="Disordered" evidence="9">
    <location>
        <begin position="238"/>
        <end position="257"/>
    </location>
</feature>
<dbReference type="InterPro" id="IPR036866">
    <property type="entry name" value="RibonucZ/Hydroxyglut_hydro"/>
</dbReference>
<dbReference type="GO" id="GO:0006749">
    <property type="term" value="P:glutathione metabolic process"/>
    <property type="evidence" value="ECO:0007669"/>
    <property type="project" value="InterPro"/>
</dbReference>
<dbReference type="Pfam" id="PF00753">
    <property type="entry name" value="Lactamase_B"/>
    <property type="match status" value="2"/>
</dbReference>
<keyword evidence="7" id="KW-0560">Oxidoreductase</keyword>
<dbReference type="Proteomes" id="UP000000488">
    <property type="component" value="Chromosome"/>
</dbReference>
<comment type="similarity">
    <text evidence="2">Belongs to the metallo-beta-lactamase superfamily. Glyoxalase II family.</text>
</comment>
<dbReference type="SMART" id="SM00849">
    <property type="entry name" value="Lactamase_B"/>
    <property type="match status" value="1"/>
</dbReference>
<evidence type="ECO:0000313" key="11">
    <source>
        <dbReference type="EMBL" id="AEI65301.1"/>
    </source>
</evidence>
<dbReference type="GO" id="GO:0050313">
    <property type="term" value="F:sulfur dioxygenase activity"/>
    <property type="evidence" value="ECO:0007669"/>
    <property type="project" value="InterPro"/>
</dbReference>
<dbReference type="CDD" id="cd07724">
    <property type="entry name" value="POD-like_MBL-fold"/>
    <property type="match status" value="1"/>
</dbReference>
<evidence type="ECO:0000256" key="5">
    <source>
        <dbReference type="ARBA" id="ARBA00022964"/>
    </source>
</evidence>
<keyword evidence="5" id="KW-0223">Dioxygenase</keyword>
<dbReference type="InterPro" id="IPR044528">
    <property type="entry name" value="POD-like_MBL-fold"/>
</dbReference>
<evidence type="ECO:0000256" key="7">
    <source>
        <dbReference type="ARBA" id="ARBA00023002"/>
    </source>
</evidence>
<dbReference type="GO" id="GO:0046872">
    <property type="term" value="F:metal ion binding"/>
    <property type="evidence" value="ECO:0007669"/>
    <property type="project" value="UniProtKB-KW"/>
</dbReference>
<dbReference type="STRING" id="483219.LILAB_16990"/>
<evidence type="ECO:0000256" key="3">
    <source>
        <dbReference type="ARBA" id="ARBA00022723"/>
    </source>
</evidence>
<feature type="domain" description="Metallo-beta-lactamase" evidence="10">
    <location>
        <begin position="24"/>
        <end position="182"/>
    </location>
</feature>
<keyword evidence="8" id="KW-0408">Iron</keyword>
<protein>
    <submittedName>
        <fullName evidence="11">Metallo-beta-lactamase family protein</fullName>
    </submittedName>
</protein>
<dbReference type="PANTHER" id="PTHR43084">
    <property type="entry name" value="PERSULFIDE DIOXYGENASE ETHE1"/>
    <property type="match status" value="1"/>
</dbReference>
<evidence type="ECO:0000256" key="4">
    <source>
        <dbReference type="ARBA" id="ARBA00022946"/>
    </source>
</evidence>
<dbReference type="Gene3D" id="3.60.15.10">
    <property type="entry name" value="Ribonuclease Z/Hydroxyacylglutathione hydrolase-like"/>
    <property type="match status" value="1"/>
</dbReference>
<keyword evidence="4" id="KW-0809">Transit peptide</keyword>
<dbReference type="HOGENOM" id="CLU_030571_7_0_7"/>
<dbReference type="SUPFAM" id="SSF56281">
    <property type="entry name" value="Metallo-hydrolase/oxidoreductase"/>
    <property type="match status" value="1"/>
</dbReference>
<dbReference type="GO" id="GO:0070813">
    <property type="term" value="P:hydrogen sulfide metabolic process"/>
    <property type="evidence" value="ECO:0007669"/>
    <property type="project" value="TreeGrafter"/>
</dbReference>
<gene>
    <name evidence="11" type="ordered locus">LILAB_16990</name>
</gene>